<reference evidence="6 7" key="1">
    <citation type="journal article" date="2011" name="Stand. Genomic Sci.">
        <title>Complete genome sequence of Haliscomenobacter hydrossis type strain (O).</title>
        <authorList>
            <consortium name="US DOE Joint Genome Institute (JGI-PGF)"/>
            <person name="Daligault H."/>
            <person name="Lapidus A."/>
            <person name="Zeytun A."/>
            <person name="Nolan M."/>
            <person name="Lucas S."/>
            <person name="Del Rio T.G."/>
            <person name="Tice H."/>
            <person name="Cheng J.F."/>
            <person name="Tapia R."/>
            <person name="Han C."/>
            <person name="Goodwin L."/>
            <person name="Pitluck S."/>
            <person name="Liolios K."/>
            <person name="Pagani I."/>
            <person name="Ivanova N."/>
            <person name="Huntemann M."/>
            <person name="Mavromatis K."/>
            <person name="Mikhailova N."/>
            <person name="Pati A."/>
            <person name="Chen A."/>
            <person name="Palaniappan K."/>
            <person name="Land M."/>
            <person name="Hauser L."/>
            <person name="Brambilla E.M."/>
            <person name="Rohde M."/>
            <person name="Verbarg S."/>
            <person name="Goker M."/>
            <person name="Bristow J."/>
            <person name="Eisen J.A."/>
            <person name="Markowitz V."/>
            <person name="Hugenholtz P."/>
            <person name="Kyrpides N.C."/>
            <person name="Klenk H.P."/>
            <person name="Woyke T."/>
        </authorList>
    </citation>
    <scope>NUCLEOTIDE SEQUENCE [LARGE SCALE GENOMIC DNA]</scope>
    <source>
        <strain evidence="7">ATCC 27775 / DSM 1100 / LMG 10767 / O</strain>
    </source>
</reference>
<evidence type="ECO:0000313" key="7">
    <source>
        <dbReference type="Proteomes" id="UP000008461"/>
    </source>
</evidence>
<comment type="similarity">
    <text evidence="5">Belongs to the KdsB family.</text>
</comment>
<dbReference type="InterPro" id="IPR029044">
    <property type="entry name" value="Nucleotide-diphossugar_trans"/>
</dbReference>
<dbReference type="EC" id="2.7.7.38" evidence="5"/>
<dbReference type="CDD" id="cd02517">
    <property type="entry name" value="CMP-KDO-Synthetase"/>
    <property type="match status" value="1"/>
</dbReference>
<evidence type="ECO:0000256" key="4">
    <source>
        <dbReference type="ARBA" id="ARBA00022985"/>
    </source>
</evidence>
<dbReference type="Pfam" id="PF02348">
    <property type="entry name" value="CTP_transf_3"/>
    <property type="match status" value="1"/>
</dbReference>
<organism evidence="6 7">
    <name type="scientific">Haliscomenobacter hydrossis (strain ATCC 27775 / DSM 1100 / LMG 10767 / O)</name>
    <dbReference type="NCBI Taxonomy" id="760192"/>
    <lineage>
        <taxon>Bacteria</taxon>
        <taxon>Pseudomonadati</taxon>
        <taxon>Bacteroidota</taxon>
        <taxon>Saprospiria</taxon>
        <taxon>Saprospirales</taxon>
        <taxon>Haliscomenobacteraceae</taxon>
        <taxon>Haliscomenobacter</taxon>
    </lineage>
</organism>
<protein>
    <recommendedName>
        <fullName evidence="5">3-deoxy-manno-octulosonate cytidylyltransferase</fullName>
        <ecNumber evidence="5">2.7.7.38</ecNumber>
    </recommendedName>
    <alternativeName>
        <fullName evidence="5">CMP-2-keto-3-deoxyoctulosonic acid synthase</fullName>
        <shortName evidence="5">CKS</shortName>
        <shortName evidence="5">CMP-KDO synthase</shortName>
    </alternativeName>
</protein>
<comment type="pathway">
    <text evidence="5">Nucleotide-sugar biosynthesis; CMP-3-deoxy-D-manno-octulosonate biosynthesis; CMP-3-deoxy-D-manno-octulosonate from 3-deoxy-D-manno-octulosonate and CTP: step 1/1.</text>
</comment>
<comment type="subcellular location">
    <subcellularLocation>
        <location evidence="5">Cytoplasm</location>
    </subcellularLocation>
    <subcellularLocation>
        <location evidence="1">Membrane</location>
    </subcellularLocation>
</comment>
<dbReference type="InterPro" id="IPR004528">
    <property type="entry name" value="KdsB"/>
</dbReference>
<dbReference type="GO" id="GO:0008690">
    <property type="term" value="F:3-deoxy-manno-octulosonate cytidylyltransferase activity"/>
    <property type="evidence" value="ECO:0007669"/>
    <property type="project" value="UniProtKB-UniRule"/>
</dbReference>
<dbReference type="PANTHER" id="PTHR42866">
    <property type="entry name" value="3-DEOXY-MANNO-OCTULOSONATE CYTIDYLYLTRANSFERASE"/>
    <property type="match status" value="1"/>
</dbReference>
<keyword evidence="4 5" id="KW-0448">Lipopolysaccharide biosynthesis</keyword>
<dbReference type="GO" id="GO:0009103">
    <property type="term" value="P:lipopolysaccharide biosynthetic process"/>
    <property type="evidence" value="ECO:0007669"/>
    <property type="project" value="UniProtKB-UniRule"/>
</dbReference>
<proteinExistence type="inferred from homology"/>
<keyword evidence="2 5" id="KW-0808">Transferase</keyword>
<dbReference type="GO" id="GO:0005829">
    <property type="term" value="C:cytosol"/>
    <property type="evidence" value="ECO:0007669"/>
    <property type="project" value="TreeGrafter"/>
</dbReference>
<dbReference type="InterPro" id="IPR003329">
    <property type="entry name" value="Cytidylyl_trans"/>
</dbReference>
<evidence type="ECO:0000256" key="2">
    <source>
        <dbReference type="ARBA" id="ARBA00022679"/>
    </source>
</evidence>
<keyword evidence="7" id="KW-1185">Reference proteome</keyword>
<comment type="function">
    <text evidence="5">Activates KDO (a required 8-carbon sugar) for incorporation into bacterial lipopolysaccharide in Gram-negative bacteria.</text>
</comment>
<evidence type="ECO:0000256" key="5">
    <source>
        <dbReference type="HAMAP-Rule" id="MF_00057"/>
    </source>
</evidence>
<dbReference type="OrthoDB" id="9815559at2"/>
<dbReference type="AlphaFoldDB" id="F4L7G1"/>
<dbReference type="UniPathway" id="UPA00358">
    <property type="reaction ID" value="UER00476"/>
</dbReference>
<reference key="2">
    <citation type="submission" date="2011-04" db="EMBL/GenBank/DDBJ databases">
        <title>Complete sequence of chromosome of Haliscomenobacter hydrossis DSM 1100.</title>
        <authorList>
            <consortium name="US DOE Joint Genome Institute (JGI-PGF)"/>
            <person name="Lucas S."/>
            <person name="Han J."/>
            <person name="Lapidus A."/>
            <person name="Bruce D."/>
            <person name="Goodwin L."/>
            <person name="Pitluck S."/>
            <person name="Peters L."/>
            <person name="Kyrpides N."/>
            <person name="Mavromatis K."/>
            <person name="Ivanova N."/>
            <person name="Ovchinnikova G."/>
            <person name="Pagani I."/>
            <person name="Daligault H."/>
            <person name="Detter J.C."/>
            <person name="Han C."/>
            <person name="Land M."/>
            <person name="Hauser L."/>
            <person name="Markowitz V."/>
            <person name="Cheng J.-F."/>
            <person name="Hugenholtz P."/>
            <person name="Woyke T."/>
            <person name="Wu D."/>
            <person name="Verbarg S."/>
            <person name="Frueling A."/>
            <person name="Brambilla E."/>
            <person name="Klenk H.-P."/>
            <person name="Eisen J.A."/>
        </authorList>
    </citation>
    <scope>NUCLEOTIDE SEQUENCE</scope>
    <source>
        <strain>DSM 1100</strain>
    </source>
</reference>
<dbReference type="KEGG" id="hhy:Halhy_6322"/>
<dbReference type="NCBIfam" id="NF003952">
    <property type="entry name" value="PRK05450.1-5"/>
    <property type="match status" value="1"/>
</dbReference>
<dbReference type="SUPFAM" id="SSF53448">
    <property type="entry name" value="Nucleotide-diphospho-sugar transferases"/>
    <property type="match status" value="1"/>
</dbReference>
<evidence type="ECO:0000313" key="6">
    <source>
        <dbReference type="EMBL" id="AEE54141.1"/>
    </source>
</evidence>
<dbReference type="NCBIfam" id="NF003950">
    <property type="entry name" value="PRK05450.1-3"/>
    <property type="match status" value="1"/>
</dbReference>
<dbReference type="RefSeq" id="WP_013768662.1">
    <property type="nucleotide sequence ID" value="NC_015510.1"/>
</dbReference>
<dbReference type="PANTHER" id="PTHR42866:SF2">
    <property type="entry name" value="3-DEOXY-MANNO-OCTULOSONATE CYTIDYLYLTRANSFERASE, MITOCHONDRIAL"/>
    <property type="match status" value="1"/>
</dbReference>
<accession>F4L7G1</accession>
<evidence type="ECO:0000256" key="3">
    <source>
        <dbReference type="ARBA" id="ARBA00022695"/>
    </source>
</evidence>
<dbReference type="GO" id="GO:0016020">
    <property type="term" value="C:membrane"/>
    <property type="evidence" value="ECO:0007669"/>
    <property type="project" value="UniProtKB-SubCell"/>
</dbReference>
<gene>
    <name evidence="5" type="primary">kdsB</name>
    <name evidence="6" type="ordered locus">Halhy_6322</name>
</gene>
<dbReference type="HOGENOM" id="CLU_065038_0_1_10"/>
<dbReference type="EMBL" id="CP002691">
    <property type="protein sequence ID" value="AEE54141.1"/>
    <property type="molecule type" value="Genomic_DNA"/>
</dbReference>
<dbReference type="Gene3D" id="3.90.550.10">
    <property type="entry name" value="Spore Coat Polysaccharide Biosynthesis Protein SpsA, Chain A"/>
    <property type="match status" value="1"/>
</dbReference>
<dbReference type="FunFam" id="3.90.550.10:FF:000011">
    <property type="entry name" value="3-deoxy-manno-octulosonate cytidylyltransferase"/>
    <property type="match status" value="1"/>
</dbReference>
<dbReference type="NCBIfam" id="NF009905">
    <property type="entry name" value="PRK13368.1"/>
    <property type="match status" value="1"/>
</dbReference>
<sequence>MKTLGIIPARYASTRFPGKPLADLNGKSLIQRVYERVAAAPALDDVMVATDDQRIYDHVLSFGGKVQMTSAEHQSGTDRCAEISRNFPDFEVVLNVQGDEPFLAYEQIERVANPLRRGLAQIATLAMPIADAADLFNPNVVKVVFNAQKLAMYFSRSTIPHLRGLPEADWLAQGCHYRHIGLYGYLRSTLLEIAPLPLADLERFEALEQLRWLYHGKSVYVELTDQAIIGVDTPEDLEKARTFLDT</sequence>
<evidence type="ECO:0000256" key="1">
    <source>
        <dbReference type="ARBA" id="ARBA00004370"/>
    </source>
</evidence>
<keyword evidence="5" id="KW-0963">Cytoplasm</keyword>
<dbReference type="STRING" id="760192.Halhy_6322"/>
<name>F4L7G1_HALH1</name>
<dbReference type="GO" id="GO:0033468">
    <property type="term" value="P:CMP-keto-3-deoxy-D-manno-octulosonic acid biosynthetic process"/>
    <property type="evidence" value="ECO:0007669"/>
    <property type="project" value="UniProtKB-UniRule"/>
</dbReference>
<dbReference type="UniPathway" id="UPA00030"/>
<comment type="pathway">
    <text evidence="5">Bacterial outer membrane biogenesis; lipopolysaccharide biosynthesis.</text>
</comment>
<dbReference type="Proteomes" id="UP000008461">
    <property type="component" value="Chromosome"/>
</dbReference>
<keyword evidence="3 5" id="KW-0548">Nucleotidyltransferase</keyword>
<dbReference type="NCBIfam" id="TIGR00466">
    <property type="entry name" value="kdsB"/>
    <property type="match status" value="1"/>
</dbReference>
<dbReference type="eggNOG" id="COG1212">
    <property type="taxonomic scope" value="Bacteria"/>
</dbReference>
<comment type="catalytic activity">
    <reaction evidence="5">
        <text>3-deoxy-alpha-D-manno-oct-2-ulosonate + CTP = CMP-3-deoxy-beta-D-manno-octulosonate + diphosphate</text>
        <dbReference type="Rhea" id="RHEA:23448"/>
        <dbReference type="ChEBI" id="CHEBI:33019"/>
        <dbReference type="ChEBI" id="CHEBI:37563"/>
        <dbReference type="ChEBI" id="CHEBI:85986"/>
        <dbReference type="ChEBI" id="CHEBI:85987"/>
        <dbReference type="EC" id="2.7.7.38"/>
    </reaction>
</comment>
<dbReference type="HAMAP" id="MF_00057">
    <property type="entry name" value="KdsB"/>
    <property type="match status" value="1"/>
</dbReference>